<gene>
    <name evidence="2" type="ORF">KIPB_012184</name>
</gene>
<name>A0A9K3D6W9_9EUKA</name>
<accession>A0A9K3D6W9</accession>
<proteinExistence type="predicted"/>
<dbReference type="InterPro" id="IPR008160">
    <property type="entry name" value="Collagen"/>
</dbReference>
<evidence type="ECO:0000313" key="2">
    <source>
        <dbReference type="EMBL" id="GIQ89657.1"/>
    </source>
</evidence>
<dbReference type="EMBL" id="BDIP01005282">
    <property type="protein sequence ID" value="GIQ89657.1"/>
    <property type="molecule type" value="Genomic_DNA"/>
</dbReference>
<comment type="caution">
    <text evidence="2">The sequence shown here is derived from an EMBL/GenBank/DDBJ whole genome shotgun (WGS) entry which is preliminary data.</text>
</comment>
<feature type="region of interest" description="Disordered" evidence="1">
    <location>
        <begin position="1"/>
        <end position="37"/>
    </location>
</feature>
<protein>
    <recommendedName>
        <fullName evidence="4">Collagen triple helix repeat-containing protein</fullName>
    </recommendedName>
</protein>
<organism evidence="2 3">
    <name type="scientific">Kipferlia bialata</name>
    <dbReference type="NCBI Taxonomy" id="797122"/>
    <lineage>
        <taxon>Eukaryota</taxon>
        <taxon>Metamonada</taxon>
        <taxon>Carpediemonas-like organisms</taxon>
        <taxon>Kipferlia</taxon>
    </lineage>
</organism>
<reference evidence="2 3" key="1">
    <citation type="journal article" date="2018" name="PLoS ONE">
        <title>The draft genome of Kipferlia bialata reveals reductive genome evolution in fornicate parasites.</title>
        <authorList>
            <person name="Tanifuji G."/>
            <person name="Takabayashi S."/>
            <person name="Kume K."/>
            <person name="Takagi M."/>
            <person name="Nakayama T."/>
            <person name="Kamikawa R."/>
            <person name="Inagaki Y."/>
            <person name="Hashimoto T."/>
        </authorList>
    </citation>
    <scope>NUCLEOTIDE SEQUENCE [LARGE SCALE GENOMIC DNA]</scope>
    <source>
        <strain evidence="2">NY0173</strain>
    </source>
</reference>
<dbReference type="AlphaFoldDB" id="A0A9K3D6W9"/>
<feature type="compositionally biased region" description="Low complexity" evidence="1">
    <location>
        <begin position="1"/>
        <end position="19"/>
    </location>
</feature>
<evidence type="ECO:0000256" key="1">
    <source>
        <dbReference type="SAM" id="MobiDB-lite"/>
    </source>
</evidence>
<sequence>ADGVAGTDGVDGVNGADGAKGADGIDGTDGVDGADGAKGDTGPLRVLDYSTYQQLTSFTRTGTTYDFYGELNWYVHGVPALNQGQYCIANIEVATVDDPHTWLPVSYSRWMYSNPNFNSGMASASVQIQPDLYYRLNYQYEAGEVGCDFTGFLTQYESA</sequence>
<evidence type="ECO:0008006" key="4">
    <source>
        <dbReference type="Google" id="ProtNLM"/>
    </source>
</evidence>
<dbReference type="Pfam" id="PF01391">
    <property type="entry name" value="Collagen"/>
    <property type="match status" value="1"/>
</dbReference>
<keyword evidence="3" id="KW-1185">Reference proteome</keyword>
<evidence type="ECO:0000313" key="3">
    <source>
        <dbReference type="Proteomes" id="UP000265618"/>
    </source>
</evidence>
<dbReference type="Proteomes" id="UP000265618">
    <property type="component" value="Unassembled WGS sequence"/>
</dbReference>
<feature type="non-terminal residue" evidence="2">
    <location>
        <position position="1"/>
    </location>
</feature>